<evidence type="ECO:0000313" key="2">
    <source>
        <dbReference type="EMBL" id="KAK3370215.1"/>
    </source>
</evidence>
<feature type="signal peptide" evidence="1">
    <location>
        <begin position="1"/>
        <end position="23"/>
    </location>
</feature>
<dbReference type="Proteomes" id="UP001285441">
    <property type="component" value="Unassembled WGS sequence"/>
</dbReference>
<accession>A0AAE0N4R4</accession>
<protein>
    <submittedName>
        <fullName evidence="2">Uncharacterized protein</fullName>
    </submittedName>
</protein>
<comment type="caution">
    <text evidence="2">The sequence shown here is derived from an EMBL/GenBank/DDBJ whole genome shotgun (WGS) entry which is preliminary data.</text>
</comment>
<proteinExistence type="predicted"/>
<feature type="chain" id="PRO_5042041203" evidence="1">
    <location>
        <begin position="24"/>
        <end position="110"/>
    </location>
</feature>
<gene>
    <name evidence="2" type="ORF">B0H63DRAFT_454416</name>
</gene>
<keyword evidence="1" id="KW-0732">Signal</keyword>
<evidence type="ECO:0000256" key="1">
    <source>
        <dbReference type="SAM" id="SignalP"/>
    </source>
</evidence>
<organism evidence="2 3">
    <name type="scientific">Podospora didyma</name>
    <dbReference type="NCBI Taxonomy" id="330526"/>
    <lineage>
        <taxon>Eukaryota</taxon>
        <taxon>Fungi</taxon>
        <taxon>Dikarya</taxon>
        <taxon>Ascomycota</taxon>
        <taxon>Pezizomycotina</taxon>
        <taxon>Sordariomycetes</taxon>
        <taxon>Sordariomycetidae</taxon>
        <taxon>Sordariales</taxon>
        <taxon>Podosporaceae</taxon>
        <taxon>Podospora</taxon>
    </lineage>
</organism>
<dbReference type="EMBL" id="JAULSW010000009">
    <property type="protein sequence ID" value="KAK3370215.1"/>
    <property type="molecule type" value="Genomic_DNA"/>
</dbReference>
<evidence type="ECO:0000313" key="3">
    <source>
        <dbReference type="Proteomes" id="UP001285441"/>
    </source>
</evidence>
<name>A0AAE0N4R4_9PEZI</name>
<sequence>MGAAGPALSLLVVVAFRLLPCLAQGLYVIVWPDTELAGIASFLRPALTEATREETGSGCCLNGCYPTPVKRAQRGASVHSDILISHAIDLANPAALRLQQGRSGLASILT</sequence>
<keyword evidence="3" id="KW-1185">Reference proteome</keyword>
<reference evidence="2" key="1">
    <citation type="journal article" date="2023" name="Mol. Phylogenet. Evol.">
        <title>Genome-scale phylogeny and comparative genomics of the fungal order Sordariales.</title>
        <authorList>
            <person name="Hensen N."/>
            <person name="Bonometti L."/>
            <person name="Westerberg I."/>
            <person name="Brannstrom I.O."/>
            <person name="Guillou S."/>
            <person name="Cros-Aarteil S."/>
            <person name="Calhoun S."/>
            <person name="Haridas S."/>
            <person name="Kuo A."/>
            <person name="Mondo S."/>
            <person name="Pangilinan J."/>
            <person name="Riley R."/>
            <person name="LaButti K."/>
            <person name="Andreopoulos B."/>
            <person name="Lipzen A."/>
            <person name="Chen C."/>
            <person name="Yan M."/>
            <person name="Daum C."/>
            <person name="Ng V."/>
            <person name="Clum A."/>
            <person name="Steindorff A."/>
            <person name="Ohm R.A."/>
            <person name="Martin F."/>
            <person name="Silar P."/>
            <person name="Natvig D.O."/>
            <person name="Lalanne C."/>
            <person name="Gautier V."/>
            <person name="Ament-Velasquez S.L."/>
            <person name="Kruys A."/>
            <person name="Hutchinson M.I."/>
            <person name="Powell A.J."/>
            <person name="Barry K."/>
            <person name="Miller A.N."/>
            <person name="Grigoriev I.V."/>
            <person name="Debuchy R."/>
            <person name="Gladieux P."/>
            <person name="Hiltunen Thoren M."/>
            <person name="Johannesson H."/>
        </authorList>
    </citation>
    <scope>NUCLEOTIDE SEQUENCE</scope>
    <source>
        <strain evidence="2">CBS 232.78</strain>
    </source>
</reference>
<reference evidence="2" key="2">
    <citation type="submission" date="2023-06" db="EMBL/GenBank/DDBJ databases">
        <authorList>
            <consortium name="Lawrence Berkeley National Laboratory"/>
            <person name="Haridas S."/>
            <person name="Hensen N."/>
            <person name="Bonometti L."/>
            <person name="Westerberg I."/>
            <person name="Brannstrom I.O."/>
            <person name="Guillou S."/>
            <person name="Cros-Aarteil S."/>
            <person name="Calhoun S."/>
            <person name="Kuo A."/>
            <person name="Mondo S."/>
            <person name="Pangilinan J."/>
            <person name="Riley R."/>
            <person name="LaButti K."/>
            <person name="Andreopoulos B."/>
            <person name="Lipzen A."/>
            <person name="Chen C."/>
            <person name="Yanf M."/>
            <person name="Daum C."/>
            <person name="Ng V."/>
            <person name="Clum A."/>
            <person name="Steindorff A."/>
            <person name="Ohm R."/>
            <person name="Martin F."/>
            <person name="Silar P."/>
            <person name="Natvig D."/>
            <person name="Lalanne C."/>
            <person name="Gautier V."/>
            <person name="Ament-velasquez S.L."/>
            <person name="Kruys A."/>
            <person name="Hutchinson M.I."/>
            <person name="Powell A.J."/>
            <person name="Barry K."/>
            <person name="Miller A.N."/>
            <person name="Grigoriev I.V."/>
            <person name="Debuchy R."/>
            <person name="Gladieux P."/>
            <person name="Thoren M.H."/>
            <person name="Johannesson H."/>
        </authorList>
    </citation>
    <scope>NUCLEOTIDE SEQUENCE</scope>
    <source>
        <strain evidence="2">CBS 232.78</strain>
    </source>
</reference>
<dbReference type="AlphaFoldDB" id="A0AAE0N4R4"/>